<feature type="transmembrane region" description="Helical" evidence="12">
    <location>
        <begin position="180"/>
        <end position="198"/>
    </location>
</feature>
<dbReference type="Proteomes" id="UP000197535">
    <property type="component" value="Unassembled WGS sequence"/>
</dbReference>
<dbReference type="PANTHER" id="PTHR46157">
    <property type="entry name" value="K(+) EFFLUX ANTIPORTER 3, CHLOROPLASTIC"/>
    <property type="match status" value="1"/>
</dbReference>
<evidence type="ECO:0000256" key="8">
    <source>
        <dbReference type="ARBA" id="ARBA00022958"/>
    </source>
</evidence>
<keyword evidence="11 12" id="KW-0472">Membrane</keyword>
<feature type="transmembrane region" description="Helical" evidence="12">
    <location>
        <begin position="83"/>
        <end position="106"/>
    </location>
</feature>
<gene>
    <name evidence="14" type="ORF">AYR66_14510</name>
</gene>
<reference evidence="14 15" key="1">
    <citation type="submission" date="2016-02" db="EMBL/GenBank/DDBJ databases">
        <authorList>
            <person name="Wen L."/>
            <person name="He K."/>
            <person name="Yang H."/>
        </authorList>
    </citation>
    <scope>NUCLEOTIDE SEQUENCE [LARGE SCALE GENOMIC DNA]</scope>
    <source>
        <strain evidence="14 15">TSA40</strain>
    </source>
</reference>
<comment type="similarity">
    <text evidence="2">Belongs to the monovalent cation:proton antiporter 2 (CPA2) transporter (TC 2.A.37) family.</text>
</comment>
<sequence>MHDLLLTPIVFLLTAVLLVPLAQRLGLGSVLGYLIGGCLIGPWGLGLVKNVEAISHVAEIGVVLMLFLIGLELQPKKLLEMRTIVFGGGTLQMAVCGIVLALGIWFAGLPPVAALVAGLALSLSSTAIAVQSMQERHLDNTPAGKVAFAILLFQDMAAIPLLVLVPLLGPSSGDAGGFDWKLAIAAIVAVYLINRFAMRPALRLVARTRLREIFTAFSLLLVLGIAQLMTLANLSMGLGAFLAGVLLARSEYRKALETDLEPFKGLLLGLFFTSVGMSMNLGLLASAPLTVVALTVGYVALKMVALGLLVRILPVAAVQRWPFAALLAQGSEFAFVVFSVARDAKLLPEPWDDMLPLAVGLSMALTPLALMIGDRAAKMLHPVVQREHDVIEPAGARVIIAGFGRVGQIVGRMLYASGIKITVLDNDPDLLDTVRRFGFKVFYGDATRLDLLQSAGANEAILLVNAIDDVESNLRLTDLVRSHFPHLKMLCRARDVTHVFELRSRGVEMIERETFESALLIAEQALRQMGMDAQTAGLARSKFREHNIATLDAIFPHFRDETKQVSIARAAREALAESFRQDGIKINDDVVPD</sequence>
<feature type="transmembrane region" description="Helical" evidence="12">
    <location>
        <begin position="291"/>
        <end position="310"/>
    </location>
</feature>
<dbReference type="Gene3D" id="1.20.1530.20">
    <property type="match status" value="1"/>
</dbReference>
<dbReference type="AlphaFoldDB" id="A0A254TCZ5"/>
<protein>
    <submittedName>
        <fullName evidence="14">Potassium transporter KefC</fullName>
    </submittedName>
</protein>
<evidence type="ECO:0000256" key="10">
    <source>
        <dbReference type="ARBA" id="ARBA00023065"/>
    </source>
</evidence>
<keyword evidence="3" id="KW-0813">Transport</keyword>
<evidence type="ECO:0000313" key="14">
    <source>
        <dbReference type="EMBL" id="OWW20519.1"/>
    </source>
</evidence>
<evidence type="ECO:0000256" key="2">
    <source>
        <dbReference type="ARBA" id="ARBA00005551"/>
    </source>
</evidence>
<keyword evidence="4" id="KW-0050">Antiport</keyword>
<dbReference type="PANTHER" id="PTHR46157:SF3">
    <property type="entry name" value="GLUTATHIONE-REGULATED POTASSIUM-EFFLUX SYSTEM PROTEIN KEFC"/>
    <property type="match status" value="1"/>
</dbReference>
<dbReference type="FunFam" id="3.40.50.720:FF:000036">
    <property type="entry name" value="Glutathione-regulated potassium-efflux system protein KefB"/>
    <property type="match status" value="1"/>
</dbReference>
<feature type="transmembrane region" description="Helical" evidence="12">
    <location>
        <begin position="264"/>
        <end position="285"/>
    </location>
</feature>
<evidence type="ECO:0000256" key="6">
    <source>
        <dbReference type="ARBA" id="ARBA00022538"/>
    </source>
</evidence>
<dbReference type="Pfam" id="PF02254">
    <property type="entry name" value="TrkA_N"/>
    <property type="match status" value="1"/>
</dbReference>
<proteinExistence type="inferred from homology"/>
<comment type="subcellular location">
    <subcellularLocation>
        <location evidence="1">Endomembrane system</location>
        <topology evidence="1">Multi-pass membrane protein</topology>
    </subcellularLocation>
</comment>
<dbReference type="GO" id="GO:1902600">
    <property type="term" value="P:proton transmembrane transport"/>
    <property type="evidence" value="ECO:0007669"/>
    <property type="project" value="InterPro"/>
</dbReference>
<dbReference type="InterPro" id="IPR003148">
    <property type="entry name" value="RCK_N"/>
</dbReference>
<evidence type="ECO:0000256" key="11">
    <source>
        <dbReference type="ARBA" id="ARBA00023136"/>
    </source>
</evidence>
<feature type="transmembrane region" description="Helical" evidence="12">
    <location>
        <begin position="112"/>
        <end position="134"/>
    </location>
</feature>
<dbReference type="InterPro" id="IPR036291">
    <property type="entry name" value="NAD(P)-bd_dom_sf"/>
</dbReference>
<dbReference type="PRINTS" id="PR00335">
    <property type="entry name" value="KUPTAKETRKA"/>
</dbReference>
<name>A0A254TCZ5_9BURK</name>
<keyword evidence="9 12" id="KW-1133">Transmembrane helix</keyword>
<keyword evidence="15" id="KW-1185">Reference proteome</keyword>
<evidence type="ECO:0000313" key="15">
    <source>
        <dbReference type="Proteomes" id="UP000197535"/>
    </source>
</evidence>
<dbReference type="GO" id="GO:0012505">
    <property type="term" value="C:endomembrane system"/>
    <property type="evidence" value="ECO:0007669"/>
    <property type="project" value="UniProtKB-SubCell"/>
</dbReference>
<dbReference type="RefSeq" id="WP_088707393.1">
    <property type="nucleotide sequence ID" value="NZ_LSTO01000001.1"/>
</dbReference>
<evidence type="ECO:0000256" key="9">
    <source>
        <dbReference type="ARBA" id="ARBA00022989"/>
    </source>
</evidence>
<dbReference type="PROSITE" id="PS51201">
    <property type="entry name" value="RCK_N"/>
    <property type="match status" value="1"/>
</dbReference>
<evidence type="ECO:0000256" key="3">
    <source>
        <dbReference type="ARBA" id="ARBA00022448"/>
    </source>
</evidence>
<dbReference type="InterPro" id="IPR004771">
    <property type="entry name" value="K/H_exchanger"/>
</dbReference>
<dbReference type="InterPro" id="IPR038770">
    <property type="entry name" value="Na+/solute_symporter_sf"/>
</dbReference>
<dbReference type="NCBIfam" id="TIGR00932">
    <property type="entry name" value="2a37"/>
    <property type="match status" value="1"/>
</dbReference>
<feature type="transmembrane region" description="Helical" evidence="12">
    <location>
        <begin position="146"/>
        <end position="168"/>
    </location>
</feature>
<dbReference type="EMBL" id="LSTO01000001">
    <property type="protein sequence ID" value="OWW20519.1"/>
    <property type="molecule type" value="Genomic_DNA"/>
</dbReference>
<evidence type="ECO:0000256" key="1">
    <source>
        <dbReference type="ARBA" id="ARBA00004127"/>
    </source>
</evidence>
<organism evidence="14 15">
    <name type="scientific">Noviherbaspirillum denitrificans</name>
    <dbReference type="NCBI Taxonomy" id="1968433"/>
    <lineage>
        <taxon>Bacteria</taxon>
        <taxon>Pseudomonadati</taxon>
        <taxon>Pseudomonadota</taxon>
        <taxon>Betaproteobacteria</taxon>
        <taxon>Burkholderiales</taxon>
        <taxon>Oxalobacteraceae</taxon>
        <taxon>Noviherbaspirillum</taxon>
    </lineage>
</organism>
<feature type="transmembrane region" description="Helical" evidence="12">
    <location>
        <begin position="53"/>
        <end position="71"/>
    </location>
</feature>
<keyword evidence="7 12" id="KW-0812">Transmembrane</keyword>
<dbReference type="InterPro" id="IPR006036">
    <property type="entry name" value="K_uptake_TrkA"/>
</dbReference>
<dbReference type="SUPFAM" id="SSF51735">
    <property type="entry name" value="NAD(P)-binding Rossmann-fold domains"/>
    <property type="match status" value="1"/>
</dbReference>
<dbReference type="GO" id="GO:0005886">
    <property type="term" value="C:plasma membrane"/>
    <property type="evidence" value="ECO:0007669"/>
    <property type="project" value="InterPro"/>
</dbReference>
<keyword evidence="6" id="KW-0633">Potassium transport</keyword>
<keyword evidence="5" id="KW-1003">Cell membrane</keyword>
<dbReference type="GO" id="GO:0015079">
    <property type="term" value="F:potassium ion transmembrane transporter activity"/>
    <property type="evidence" value="ECO:0007669"/>
    <property type="project" value="InterPro"/>
</dbReference>
<evidence type="ECO:0000256" key="4">
    <source>
        <dbReference type="ARBA" id="ARBA00022449"/>
    </source>
</evidence>
<dbReference type="OrthoDB" id="9781411at2"/>
<accession>A0A254TCZ5</accession>
<dbReference type="Gene3D" id="3.40.50.720">
    <property type="entry name" value="NAD(P)-binding Rossmann-like Domain"/>
    <property type="match status" value="1"/>
</dbReference>
<keyword evidence="8" id="KW-0630">Potassium</keyword>
<keyword evidence="10" id="KW-0406">Ion transport</keyword>
<dbReference type="GO" id="GO:0015297">
    <property type="term" value="F:antiporter activity"/>
    <property type="evidence" value="ECO:0007669"/>
    <property type="project" value="UniProtKB-KW"/>
</dbReference>
<evidence type="ECO:0000259" key="13">
    <source>
        <dbReference type="PROSITE" id="PS51201"/>
    </source>
</evidence>
<feature type="domain" description="RCK N-terminal" evidence="13">
    <location>
        <begin position="395"/>
        <end position="514"/>
    </location>
</feature>
<evidence type="ECO:0000256" key="12">
    <source>
        <dbReference type="SAM" id="Phobius"/>
    </source>
</evidence>
<evidence type="ECO:0000256" key="7">
    <source>
        <dbReference type="ARBA" id="ARBA00022692"/>
    </source>
</evidence>
<evidence type="ECO:0000256" key="5">
    <source>
        <dbReference type="ARBA" id="ARBA00022475"/>
    </source>
</evidence>
<dbReference type="NCBIfam" id="NF002924">
    <property type="entry name" value="PRK03562.1"/>
    <property type="match status" value="1"/>
</dbReference>
<comment type="caution">
    <text evidence="14">The sequence shown here is derived from an EMBL/GenBank/DDBJ whole genome shotgun (WGS) entry which is preliminary data.</text>
</comment>
<dbReference type="Pfam" id="PF00999">
    <property type="entry name" value="Na_H_Exchanger"/>
    <property type="match status" value="1"/>
</dbReference>
<dbReference type="InterPro" id="IPR006153">
    <property type="entry name" value="Cation/H_exchanger_TM"/>
</dbReference>
<feature type="transmembrane region" description="Helical" evidence="12">
    <location>
        <begin position="210"/>
        <end position="228"/>
    </location>
</feature>